<sequence length="128" mass="15238">MTDEIISITKTKFYDAPDWFEAYKIITNRLNHINDHIIVYIVYSDPDYGWYYLTDDGYTVDEIYMWGIRIDEEFDMILEYVLGDDFEYIDTDGSYEIVSGEIYIDDDFGDELTNFLDTIEAVYKEFLG</sequence>
<dbReference type="AlphaFoldDB" id="A0A328KPC1"/>
<protein>
    <recommendedName>
        <fullName evidence="3">DUF1828 domain-containing protein</fullName>
    </recommendedName>
</protein>
<evidence type="ECO:0000313" key="2">
    <source>
        <dbReference type="Proteomes" id="UP000249099"/>
    </source>
</evidence>
<name>A0A328KPC1_9LACT</name>
<organism evidence="1 2">
    <name type="scientific">Dolosigranulum pigrum</name>
    <dbReference type="NCBI Taxonomy" id="29394"/>
    <lineage>
        <taxon>Bacteria</taxon>
        <taxon>Bacillati</taxon>
        <taxon>Bacillota</taxon>
        <taxon>Bacilli</taxon>
        <taxon>Lactobacillales</taxon>
        <taxon>Carnobacteriaceae</taxon>
        <taxon>Dolosigranulum</taxon>
    </lineage>
</organism>
<proteinExistence type="predicted"/>
<comment type="caution">
    <text evidence="1">The sequence shown here is derived from an EMBL/GenBank/DDBJ whole genome shotgun (WGS) entry which is preliminary data.</text>
</comment>
<reference evidence="1 2" key="1">
    <citation type="submission" date="2017-03" db="EMBL/GenBank/DDBJ databases">
        <title>wgs assembly of Dolosigranulum pigrum KPL CDC strains.</title>
        <authorList>
            <person name="Brugger S.D."/>
            <person name="Pettigrew M."/>
            <person name="Kong Y."/>
            <person name="Lemon K.P."/>
        </authorList>
    </citation>
    <scope>NUCLEOTIDE SEQUENCE [LARGE SCALE GENOMIC DNA]</scope>
    <source>
        <strain evidence="1 2">KPL1931_CDC4294-98</strain>
    </source>
</reference>
<dbReference type="EMBL" id="NAQV01000026">
    <property type="protein sequence ID" value="RAN62223.1"/>
    <property type="molecule type" value="Genomic_DNA"/>
</dbReference>
<evidence type="ECO:0008006" key="3">
    <source>
        <dbReference type="Google" id="ProtNLM"/>
    </source>
</evidence>
<dbReference type="RefSeq" id="WP_112790445.1">
    <property type="nucleotide sequence ID" value="NZ_CP040419.1"/>
</dbReference>
<evidence type="ECO:0000313" key="1">
    <source>
        <dbReference type="EMBL" id="RAN62223.1"/>
    </source>
</evidence>
<dbReference type="Proteomes" id="UP000249099">
    <property type="component" value="Unassembled WGS sequence"/>
</dbReference>
<gene>
    <name evidence="1" type="ORF">B8A44_08095</name>
</gene>
<accession>A0A328KPC1</accession>